<dbReference type="Proteomes" id="UP000277580">
    <property type="component" value="Unassembled WGS sequence"/>
</dbReference>
<feature type="chain" id="PRO_5018161792" evidence="2">
    <location>
        <begin position="26"/>
        <end position="150"/>
    </location>
</feature>
<reference evidence="3 4" key="1">
    <citation type="journal article" date="2018" name="Nat. Ecol. Evol.">
        <title>Pezizomycetes genomes reveal the molecular basis of ectomycorrhizal truffle lifestyle.</title>
        <authorList>
            <person name="Murat C."/>
            <person name="Payen T."/>
            <person name="Noel B."/>
            <person name="Kuo A."/>
            <person name="Morin E."/>
            <person name="Chen J."/>
            <person name="Kohler A."/>
            <person name="Krizsan K."/>
            <person name="Balestrini R."/>
            <person name="Da Silva C."/>
            <person name="Montanini B."/>
            <person name="Hainaut M."/>
            <person name="Levati E."/>
            <person name="Barry K.W."/>
            <person name="Belfiori B."/>
            <person name="Cichocki N."/>
            <person name="Clum A."/>
            <person name="Dockter R.B."/>
            <person name="Fauchery L."/>
            <person name="Guy J."/>
            <person name="Iotti M."/>
            <person name="Le Tacon F."/>
            <person name="Lindquist E.A."/>
            <person name="Lipzen A."/>
            <person name="Malagnac F."/>
            <person name="Mello A."/>
            <person name="Molinier V."/>
            <person name="Miyauchi S."/>
            <person name="Poulain J."/>
            <person name="Riccioni C."/>
            <person name="Rubini A."/>
            <person name="Sitrit Y."/>
            <person name="Splivallo R."/>
            <person name="Traeger S."/>
            <person name="Wang M."/>
            <person name="Zifcakova L."/>
            <person name="Wipf D."/>
            <person name="Zambonelli A."/>
            <person name="Paolocci F."/>
            <person name="Nowrousian M."/>
            <person name="Ottonello S."/>
            <person name="Baldrian P."/>
            <person name="Spatafora J.W."/>
            <person name="Henrissat B."/>
            <person name="Nagy L.G."/>
            <person name="Aury J.M."/>
            <person name="Wincker P."/>
            <person name="Grigoriev I.V."/>
            <person name="Bonfante P."/>
            <person name="Martin F.M."/>
        </authorList>
    </citation>
    <scope>NUCLEOTIDE SEQUENCE [LARGE SCALE GENOMIC DNA]</scope>
    <source>
        <strain evidence="3 4">CCBAS932</strain>
    </source>
</reference>
<proteinExistence type="predicted"/>
<keyword evidence="4" id="KW-1185">Reference proteome</keyword>
<dbReference type="EMBL" id="ML119158">
    <property type="protein sequence ID" value="RPB08855.1"/>
    <property type="molecule type" value="Genomic_DNA"/>
</dbReference>
<organism evidence="3 4">
    <name type="scientific">Morchella conica CCBAS932</name>
    <dbReference type="NCBI Taxonomy" id="1392247"/>
    <lineage>
        <taxon>Eukaryota</taxon>
        <taxon>Fungi</taxon>
        <taxon>Dikarya</taxon>
        <taxon>Ascomycota</taxon>
        <taxon>Pezizomycotina</taxon>
        <taxon>Pezizomycetes</taxon>
        <taxon>Pezizales</taxon>
        <taxon>Morchellaceae</taxon>
        <taxon>Morchella</taxon>
    </lineage>
</organism>
<feature type="region of interest" description="Disordered" evidence="1">
    <location>
        <begin position="47"/>
        <end position="107"/>
    </location>
</feature>
<dbReference type="OrthoDB" id="10576135at2759"/>
<evidence type="ECO:0000256" key="1">
    <source>
        <dbReference type="SAM" id="MobiDB-lite"/>
    </source>
</evidence>
<keyword evidence="2" id="KW-0732">Signal</keyword>
<evidence type="ECO:0000313" key="4">
    <source>
        <dbReference type="Proteomes" id="UP000277580"/>
    </source>
</evidence>
<evidence type="ECO:0000313" key="3">
    <source>
        <dbReference type="EMBL" id="RPB08855.1"/>
    </source>
</evidence>
<dbReference type="InParanoid" id="A0A3N4KSW7"/>
<protein>
    <submittedName>
        <fullName evidence="3">Uncharacterized protein</fullName>
    </submittedName>
</protein>
<accession>A0A3N4KSW7</accession>
<feature type="compositionally biased region" description="Gly residues" evidence="1">
    <location>
        <begin position="80"/>
        <end position="100"/>
    </location>
</feature>
<sequence length="150" mass="14859">MHFSGFPILQVFLFLLLITPALINAAAAPTTEEEMIKHISRGAKPLIGTPNAIPGEMEERDLEGNSPPPPSDGEDINAPKGGGRGGGGGGGRTKSGGSGSGAATAVGTSGATAVKVGSLGALVVAAAGAVKSDDVIVNYVCELPSHTEDI</sequence>
<dbReference type="AlphaFoldDB" id="A0A3N4KSW7"/>
<evidence type="ECO:0000256" key="2">
    <source>
        <dbReference type="SAM" id="SignalP"/>
    </source>
</evidence>
<feature type="signal peptide" evidence="2">
    <location>
        <begin position="1"/>
        <end position="25"/>
    </location>
</feature>
<name>A0A3N4KSW7_9PEZI</name>
<gene>
    <name evidence="3" type="ORF">P167DRAFT_548621</name>
</gene>